<reference evidence="1" key="1">
    <citation type="submission" date="2014-09" db="EMBL/GenBank/DDBJ databases">
        <authorList>
            <person name="Magalhaes I.L.F."/>
            <person name="Oliveira U."/>
            <person name="Santos F.R."/>
            <person name="Vidigal T.H.D.A."/>
            <person name="Brescovit A.D."/>
            <person name="Santos A.J."/>
        </authorList>
    </citation>
    <scope>NUCLEOTIDE SEQUENCE</scope>
    <source>
        <tissue evidence="1">Shoot tissue taken approximately 20 cm above the soil surface</tissue>
    </source>
</reference>
<reference evidence="1" key="2">
    <citation type="journal article" date="2015" name="Data Brief">
        <title>Shoot transcriptome of the giant reed, Arundo donax.</title>
        <authorList>
            <person name="Barrero R.A."/>
            <person name="Guerrero F.D."/>
            <person name="Moolhuijzen P."/>
            <person name="Goolsby J.A."/>
            <person name="Tidwell J."/>
            <person name="Bellgard S.E."/>
            <person name="Bellgard M.I."/>
        </authorList>
    </citation>
    <scope>NUCLEOTIDE SEQUENCE</scope>
    <source>
        <tissue evidence="1">Shoot tissue taken approximately 20 cm above the soil surface</tissue>
    </source>
</reference>
<sequence>MVTLPAVCPDTTRWIYSSLVSNGRRKNGKQLNKFTTLVQLIVSSFGVPPNCTDAPALLEPTFEWLLDCNNATEVKAAW</sequence>
<dbReference type="EMBL" id="GBRH01280131">
    <property type="protein sequence ID" value="JAD17764.1"/>
    <property type="molecule type" value="Transcribed_RNA"/>
</dbReference>
<name>A0A0A8XUU0_ARUDO</name>
<accession>A0A0A8XUU0</accession>
<dbReference type="AlphaFoldDB" id="A0A0A8XUU0"/>
<protein>
    <submittedName>
        <fullName evidence="1">Uncharacterized protein</fullName>
    </submittedName>
</protein>
<organism evidence="1">
    <name type="scientific">Arundo donax</name>
    <name type="common">Giant reed</name>
    <name type="synonym">Donax arundinaceus</name>
    <dbReference type="NCBI Taxonomy" id="35708"/>
    <lineage>
        <taxon>Eukaryota</taxon>
        <taxon>Viridiplantae</taxon>
        <taxon>Streptophyta</taxon>
        <taxon>Embryophyta</taxon>
        <taxon>Tracheophyta</taxon>
        <taxon>Spermatophyta</taxon>
        <taxon>Magnoliopsida</taxon>
        <taxon>Liliopsida</taxon>
        <taxon>Poales</taxon>
        <taxon>Poaceae</taxon>
        <taxon>PACMAD clade</taxon>
        <taxon>Arundinoideae</taxon>
        <taxon>Arundineae</taxon>
        <taxon>Arundo</taxon>
    </lineage>
</organism>
<proteinExistence type="predicted"/>
<evidence type="ECO:0000313" key="1">
    <source>
        <dbReference type="EMBL" id="JAD17764.1"/>
    </source>
</evidence>